<evidence type="ECO:0000313" key="1">
    <source>
        <dbReference type="EMBL" id="VEL44160.1"/>
    </source>
</evidence>
<accession>A0A3S5BG78</accession>
<evidence type="ECO:0000313" key="2">
    <source>
        <dbReference type="Proteomes" id="UP000784294"/>
    </source>
</evidence>
<reference evidence="1" key="1">
    <citation type="submission" date="2018-11" db="EMBL/GenBank/DDBJ databases">
        <authorList>
            <consortium name="Pathogen Informatics"/>
        </authorList>
    </citation>
    <scope>NUCLEOTIDE SEQUENCE</scope>
</reference>
<gene>
    <name evidence="1" type="ORF">PXEA_LOCUS37600</name>
</gene>
<dbReference type="AlphaFoldDB" id="A0A3S5BG78"/>
<dbReference type="EMBL" id="CAAALY010290913">
    <property type="protein sequence ID" value="VEL44160.1"/>
    <property type="molecule type" value="Genomic_DNA"/>
</dbReference>
<keyword evidence="2" id="KW-1185">Reference proteome</keyword>
<sequence length="123" mass="12881">MQNAITSHMLSVHTRSRELDNVTASLQHSGAGASSTGGNSLLTGLGRRVSSLFSFAGGLASGAAGRVGTGRNMESVSFPNRAKVYRNIKLIPMYISPSISILHLMCTGQYPLEASAENVKSVA</sequence>
<comment type="caution">
    <text evidence="1">The sequence shown here is derived from an EMBL/GenBank/DDBJ whole genome shotgun (WGS) entry which is preliminary data.</text>
</comment>
<organism evidence="1 2">
    <name type="scientific">Protopolystoma xenopodis</name>
    <dbReference type="NCBI Taxonomy" id="117903"/>
    <lineage>
        <taxon>Eukaryota</taxon>
        <taxon>Metazoa</taxon>
        <taxon>Spiralia</taxon>
        <taxon>Lophotrochozoa</taxon>
        <taxon>Platyhelminthes</taxon>
        <taxon>Monogenea</taxon>
        <taxon>Polyopisthocotylea</taxon>
        <taxon>Polystomatidea</taxon>
        <taxon>Polystomatidae</taxon>
        <taxon>Protopolystoma</taxon>
    </lineage>
</organism>
<name>A0A3S5BG78_9PLAT</name>
<dbReference type="Proteomes" id="UP000784294">
    <property type="component" value="Unassembled WGS sequence"/>
</dbReference>
<proteinExistence type="predicted"/>
<protein>
    <submittedName>
        <fullName evidence="1">Uncharacterized protein</fullName>
    </submittedName>
</protein>